<reference evidence="3" key="2">
    <citation type="submission" date="2009-11" db="EMBL/GenBank/DDBJ databases">
        <title>The Genome Sequence of Allomyces macrogynus strain ATCC 38327.</title>
        <authorList>
            <consortium name="The Broad Institute Genome Sequencing Platform"/>
            <person name="Russ C."/>
            <person name="Cuomo C."/>
            <person name="Shea T."/>
            <person name="Young S.K."/>
            <person name="Zeng Q."/>
            <person name="Koehrsen M."/>
            <person name="Haas B."/>
            <person name="Borodovsky M."/>
            <person name="Guigo R."/>
            <person name="Alvarado L."/>
            <person name="Berlin A."/>
            <person name="Borenstein D."/>
            <person name="Chen Z."/>
            <person name="Engels R."/>
            <person name="Freedman E."/>
            <person name="Gellesch M."/>
            <person name="Goldberg J."/>
            <person name="Griggs A."/>
            <person name="Gujja S."/>
            <person name="Heiman D."/>
            <person name="Hepburn T."/>
            <person name="Howarth C."/>
            <person name="Jen D."/>
            <person name="Larson L."/>
            <person name="Lewis B."/>
            <person name="Mehta T."/>
            <person name="Park D."/>
            <person name="Pearson M."/>
            <person name="Roberts A."/>
            <person name="Saif S."/>
            <person name="Shenoy N."/>
            <person name="Sisk P."/>
            <person name="Stolte C."/>
            <person name="Sykes S."/>
            <person name="Walk T."/>
            <person name="White J."/>
            <person name="Yandava C."/>
            <person name="Burger G."/>
            <person name="Gray M.W."/>
            <person name="Holland P.W.H."/>
            <person name="King N."/>
            <person name="Lang F.B.F."/>
            <person name="Roger A.J."/>
            <person name="Ruiz-Trillo I."/>
            <person name="Lander E."/>
            <person name="Nusbaum C."/>
        </authorList>
    </citation>
    <scope>NUCLEOTIDE SEQUENCE [LARGE SCALE GENOMIC DNA]</scope>
    <source>
        <strain evidence="3">ATCC 38327</strain>
    </source>
</reference>
<sequence>MLRTSPLAATASAAARAHTTRALATAAATTSTGGKPAHPAASLDLAGNKVTAPHVIAALHKYRRQVKHQRSQYLGSTMAAQRRAARSAEHHKAERQAREHDEMADPLIVGTYAPRRDLKRQRVRNFGVFDPIPVTEADKRAANGKRKFYGGKSVRNAQREKPTAERMIKAQFLRDLSDANPRLWHLLSLWHASEQFVTPANIDAKLEAMFRQGSSGESATPTPASSVLSASTGIDGSVIMNELLAHGGGSAAAAGGPALTLRLHHIAEFGVTDHPDYGAAVEFNPREFADTDRTFGVGVDAENPRLEGGSLYAHALVREVAVKDKLTGSLLGRPGVRKVLEWGAVVEAVEKVDKVVEAASPAETATKELAPAASA</sequence>
<feature type="compositionally biased region" description="Basic and acidic residues" evidence="1">
    <location>
        <begin position="86"/>
        <end position="99"/>
    </location>
</feature>
<keyword evidence="3" id="KW-1185">Reference proteome</keyword>
<protein>
    <submittedName>
        <fullName evidence="2">Uncharacterized protein</fullName>
    </submittedName>
</protein>
<reference evidence="2 3" key="1">
    <citation type="submission" date="2009-11" db="EMBL/GenBank/DDBJ databases">
        <title>Annotation of Allomyces macrogynus ATCC 38327.</title>
        <authorList>
            <consortium name="The Broad Institute Genome Sequencing Platform"/>
            <person name="Russ C."/>
            <person name="Cuomo C."/>
            <person name="Burger G."/>
            <person name="Gray M.W."/>
            <person name="Holland P.W.H."/>
            <person name="King N."/>
            <person name="Lang F.B.F."/>
            <person name="Roger A.J."/>
            <person name="Ruiz-Trillo I."/>
            <person name="Young S.K."/>
            <person name="Zeng Q."/>
            <person name="Gargeya S."/>
            <person name="Fitzgerald M."/>
            <person name="Haas B."/>
            <person name="Abouelleil A."/>
            <person name="Alvarado L."/>
            <person name="Arachchi H.M."/>
            <person name="Berlin A."/>
            <person name="Chapman S.B."/>
            <person name="Gearin G."/>
            <person name="Goldberg J."/>
            <person name="Griggs A."/>
            <person name="Gujja S."/>
            <person name="Hansen M."/>
            <person name="Heiman D."/>
            <person name="Howarth C."/>
            <person name="Larimer J."/>
            <person name="Lui A."/>
            <person name="MacDonald P.J.P."/>
            <person name="McCowen C."/>
            <person name="Montmayeur A."/>
            <person name="Murphy C."/>
            <person name="Neiman D."/>
            <person name="Pearson M."/>
            <person name="Priest M."/>
            <person name="Roberts A."/>
            <person name="Saif S."/>
            <person name="Shea T."/>
            <person name="Sisk P."/>
            <person name="Stolte C."/>
            <person name="Sykes S."/>
            <person name="Wortman J."/>
            <person name="Nusbaum C."/>
            <person name="Birren B."/>
        </authorList>
    </citation>
    <scope>NUCLEOTIDE SEQUENCE [LARGE SCALE GENOMIC DNA]</scope>
    <source>
        <strain evidence="2 3">ATCC 38327</strain>
    </source>
</reference>
<dbReference type="OrthoDB" id="5598267at2759"/>
<gene>
    <name evidence="2" type="ORF">AMAG_03653</name>
</gene>
<proteinExistence type="predicted"/>
<accession>A0A0L0SA91</accession>
<evidence type="ECO:0000256" key="1">
    <source>
        <dbReference type="SAM" id="MobiDB-lite"/>
    </source>
</evidence>
<name>A0A0L0SA91_ALLM3</name>
<organism evidence="2 3">
    <name type="scientific">Allomyces macrogynus (strain ATCC 38327)</name>
    <name type="common">Allomyces javanicus var. macrogynus</name>
    <dbReference type="NCBI Taxonomy" id="578462"/>
    <lineage>
        <taxon>Eukaryota</taxon>
        <taxon>Fungi</taxon>
        <taxon>Fungi incertae sedis</taxon>
        <taxon>Blastocladiomycota</taxon>
        <taxon>Blastocladiomycetes</taxon>
        <taxon>Blastocladiales</taxon>
        <taxon>Blastocladiaceae</taxon>
        <taxon>Allomyces</taxon>
    </lineage>
</organism>
<feature type="region of interest" description="Disordered" evidence="1">
    <location>
        <begin position="77"/>
        <end position="99"/>
    </location>
</feature>
<dbReference type="AlphaFoldDB" id="A0A0L0SA91"/>
<evidence type="ECO:0000313" key="2">
    <source>
        <dbReference type="EMBL" id="KNE59357.1"/>
    </source>
</evidence>
<dbReference type="EMBL" id="GG745334">
    <property type="protein sequence ID" value="KNE59357.1"/>
    <property type="molecule type" value="Genomic_DNA"/>
</dbReference>
<feature type="non-terminal residue" evidence="2">
    <location>
        <position position="1"/>
    </location>
</feature>
<dbReference type="VEuPathDB" id="FungiDB:AMAG_03653"/>
<evidence type="ECO:0000313" key="3">
    <source>
        <dbReference type="Proteomes" id="UP000054350"/>
    </source>
</evidence>
<dbReference type="Proteomes" id="UP000054350">
    <property type="component" value="Unassembled WGS sequence"/>
</dbReference>